<dbReference type="RefSeq" id="WP_179667735.1">
    <property type="nucleotide sequence ID" value="NZ_JACCFP010000001.1"/>
</dbReference>
<dbReference type="PANTHER" id="PTHR47466">
    <property type="match status" value="1"/>
</dbReference>
<dbReference type="Gene3D" id="3.40.390.10">
    <property type="entry name" value="Collagenase (Catalytic Domain)"/>
    <property type="match status" value="1"/>
</dbReference>
<comment type="caution">
    <text evidence="11">The sequence shown here is derived from an EMBL/GenBank/DDBJ whole genome shotgun (WGS) entry which is preliminary data.</text>
</comment>
<organism evidence="11 12">
    <name type="scientific">Nocardioides thalensis</name>
    <dbReference type="NCBI Taxonomy" id="1914755"/>
    <lineage>
        <taxon>Bacteria</taxon>
        <taxon>Bacillati</taxon>
        <taxon>Actinomycetota</taxon>
        <taxon>Actinomycetes</taxon>
        <taxon>Propionibacteriales</taxon>
        <taxon>Nocardioidaceae</taxon>
        <taxon>Nocardioides</taxon>
    </lineage>
</organism>
<sequence length="330" mass="35490">MVVRSRVVTRLAAASLAVGFLTSAPGVSVAAPSAGGEDCTDYGEVAEAPKGFIPRDDHQIVRQDPLAEVLAERRTTRSAAAAAAEPGTIPVHFHVVAKDRGNAGGNLSQERIEAQIDVLNDAYAGSGFSFDLVEVTRTYEPQWFNLISANGSDPRYFRGSGKEIKMKQRLHEGDSETLNIYTASLGQFLLGWAYLPWDFAPTTGEALPRFFDGVVLDYRSLPQVAGDTGDSTAFAIYGEGDTATHEVGHWLGLFHTFQGGCTEPGDHVGDTPAEASPAFQCPVGRDTCAAAGSDPIHNFMDYTQDSCMFEFTPGQVTRMQATWAEFRAIG</sequence>
<dbReference type="InterPro" id="IPR008754">
    <property type="entry name" value="Peptidase_M43"/>
</dbReference>
<evidence type="ECO:0000256" key="9">
    <source>
        <dbReference type="SAM" id="SignalP"/>
    </source>
</evidence>
<dbReference type="Proteomes" id="UP000530424">
    <property type="component" value="Unassembled WGS sequence"/>
</dbReference>
<dbReference type="GO" id="GO:0046872">
    <property type="term" value="F:metal ion binding"/>
    <property type="evidence" value="ECO:0007669"/>
    <property type="project" value="UniProtKB-KW"/>
</dbReference>
<evidence type="ECO:0000313" key="12">
    <source>
        <dbReference type="Proteomes" id="UP000530424"/>
    </source>
</evidence>
<keyword evidence="3" id="KW-0479">Metal-binding</keyword>
<keyword evidence="6" id="KW-0862">Zinc</keyword>
<evidence type="ECO:0000256" key="7">
    <source>
        <dbReference type="ARBA" id="ARBA00023049"/>
    </source>
</evidence>
<evidence type="ECO:0000256" key="2">
    <source>
        <dbReference type="ARBA" id="ARBA00022670"/>
    </source>
</evidence>
<keyword evidence="12" id="KW-1185">Reference proteome</keyword>
<keyword evidence="2" id="KW-0645">Protease</keyword>
<keyword evidence="7" id="KW-0482">Metalloprotease</keyword>
<dbReference type="EMBL" id="JACCFP010000001">
    <property type="protein sequence ID" value="NYJ01228.1"/>
    <property type="molecule type" value="Genomic_DNA"/>
</dbReference>
<evidence type="ECO:0000256" key="5">
    <source>
        <dbReference type="ARBA" id="ARBA00022801"/>
    </source>
</evidence>
<dbReference type="GO" id="GO:0008237">
    <property type="term" value="F:metallopeptidase activity"/>
    <property type="evidence" value="ECO:0007669"/>
    <property type="project" value="UniProtKB-KW"/>
</dbReference>
<evidence type="ECO:0000256" key="1">
    <source>
        <dbReference type="ARBA" id="ARBA00008721"/>
    </source>
</evidence>
<feature type="domain" description="Peptidase M43 pregnancy-associated plasma-A" evidence="10">
    <location>
        <begin position="242"/>
        <end position="322"/>
    </location>
</feature>
<gene>
    <name evidence="11" type="ORF">HNR19_001926</name>
</gene>
<evidence type="ECO:0000259" key="10">
    <source>
        <dbReference type="Pfam" id="PF05572"/>
    </source>
</evidence>
<reference evidence="11 12" key="1">
    <citation type="submission" date="2020-07" db="EMBL/GenBank/DDBJ databases">
        <title>Sequencing the genomes of 1000 actinobacteria strains.</title>
        <authorList>
            <person name="Klenk H.-P."/>
        </authorList>
    </citation>
    <scope>NUCLEOTIDE SEQUENCE [LARGE SCALE GENOMIC DNA]</scope>
    <source>
        <strain evidence="11 12">DSM 103833</strain>
    </source>
</reference>
<dbReference type="SUPFAM" id="SSF55486">
    <property type="entry name" value="Metalloproteases ('zincins'), catalytic domain"/>
    <property type="match status" value="1"/>
</dbReference>
<keyword evidence="8" id="KW-1015">Disulfide bond</keyword>
<keyword evidence="4 9" id="KW-0732">Signal</keyword>
<evidence type="ECO:0000256" key="4">
    <source>
        <dbReference type="ARBA" id="ARBA00022729"/>
    </source>
</evidence>
<dbReference type="CDD" id="cd04275">
    <property type="entry name" value="ZnMc_pappalysin_like"/>
    <property type="match status" value="1"/>
</dbReference>
<keyword evidence="5" id="KW-0378">Hydrolase</keyword>
<proteinExistence type="inferred from homology"/>
<comment type="similarity">
    <text evidence="1">Belongs to the peptidase M43B family.</text>
</comment>
<feature type="signal peptide" evidence="9">
    <location>
        <begin position="1"/>
        <end position="30"/>
    </location>
</feature>
<evidence type="ECO:0000256" key="8">
    <source>
        <dbReference type="ARBA" id="ARBA00023157"/>
    </source>
</evidence>
<dbReference type="Pfam" id="PF05572">
    <property type="entry name" value="Peptidase_M43"/>
    <property type="match status" value="1"/>
</dbReference>
<protein>
    <recommendedName>
        <fullName evidence="10">Peptidase M43 pregnancy-associated plasma-A domain-containing protein</fullName>
    </recommendedName>
</protein>
<name>A0A853C3S8_9ACTN</name>
<dbReference type="AlphaFoldDB" id="A0A853C3S8"/>
<feature type="chain" id="PRO_5032454672" description="Peptidase M43 pregnancy-associated plasma-A domain-containing protein" evidence="9">
    <location>
        <begin position="31"/>
        <end position="330"/>
    </location>
</feature>
<evidence type="ECO:0000256" key="3">
    <source>
        <dbReference type="ARBA" id="ARBA00022723"/>
    </source>
</evidence>
<dbReference type="InterPro" id="IPR024079">
    <property type="entry name" value="MetalloPept_cat_dom_sf"/>
</dbReference>
<evidence type="ECO:0000313" key="11">
    <source>
        <dbReference type="EMBL" id="NYJ01228.1"/>
    </source>
</evidence>
<dbReference type="GO" id="GO:0006508">
    <property type="term" value="P:proteolysis"/>
    <property type="evidence" value="ECO:0007669"/>
    <property type="project" value="UniProtKB-KW"/>
</dbReference>
<accession>A0A853C3S8</accession>
<evidence type="ECO:0000256" key="6">
    <source>
        <dbReference type="ARBA" id="ARBA00022833"/>
    </source>
</evidence>
<dbReference type="PANTHER" id="PTHR47466:SF1">
    <property type="entry name" value="METALLOPROTEASE MEP1 (AFU_ORTHOLOGUE AFUA_1G07730)-RELATED"/>
    <property type="match status" value="1"/>
</dbReference>